<dbReference type="PANTHER" id="PTHR31672">
    <property type="entry name" value="BNACNNG10540D PROTEIN"/>
    <property type="match status" value="1"/>
</dbReference>
<dbReference type="InterPro" id="IPR017451">
    <property type="entry name" value="F-box-assoc_interact_dom"/>
</dbReference>
<dbReference type="Proteomes" id="UP001341840">
    <property type="component" value="Unassembled WGS sequence"/>
</dbReference>
<dbReference type="PROSITE" id="PS50181">
    <property type="entry name" value="FBOX"/>
    <property type="match status" value="1"/>
</dbReference>
<protein>
    <recommendedName>
        <fullName evidence="1">F-box domain-containing protein</fullName>
    </recommendedName>
</protein>
<dbReference type="CDD" id="cd09917">
    <property type="entry name" value="F-box_SF"/>
    <property type="match status" value="1"/>
</dbReference>
<gene>
    <name evidence="2" type="ORF">PIB30_032224</name>
</gene>
<evidence type="ECO:0000313" key="3">
    <source>
        <dbReference type="Proteomes" id="UP001341840"/>
    </source>
</evidence>
<dbReference type="PANTHER" id="PTHR31672:SF13">
    <property type="entry name" value="F-BOX PROTEIN CPR30-LIKE"/>
    <property type="match status" value="1"/>
</dbReference>
<reference evidence="2 3" key="1">
    <citation type="journal article" date="2023" name="Plants (Basel)">
        <title>Bridging the Gap: Combining Genomics and Transcriptomics Approaches to Understand Stylosanthes scabra, an Orphan Legume from the Brazilian Caatinga.</title>
        <authorList>
            <person name="Ferreira-Neto J.R.C."/>
            <person name="da Silva M.D."/>
            <person name="Binneck E."/>
            <person name="de Melo N.F."/>
            <person name="da Silva R.H."/>
            <person name="de Melo A.L.T.M."/>
            <person name="Pandolfi V."/>
            <person name="Bustamante F.O."/>
            <person name="Brasileiro-Vidal A.C."/>
            <person name="Benko-Iseppon A.M."/>
        </authorList>
    </citation>
    <scope>NUCLEOTIDE SEQUENCE [LARGE SCALE GENOMIC DNA]</scope>
    <source>
        <tissue evidence="2">Leaves</tissue>
    </source>
</reference>
<evidence type="ECO:0000313" key="2">
    <source>
        <dbReference type="EMBL" id="MED6146186.1"/>
    </source>
</evidence>
<dbReference type="Pfam" id="PF08268">
    <property type="entry name" value="FBA_3"/>
    <property type="match status" value="1"/>
</dbReference>
<dbReference type="InterPro" id="IPR001810">
    <property type="entry name" value="F-box_dom"/>
</dbReference>
<organism evidence="2 3">
    <name type="scientific">Stylosanthes scabra</name>
    <dbReference type="NCBI Taxonomy" id="79078"/>
    <lineage>
        <taxon>Eukaryota</taxon>
        <taxon>Viridiplantae</taxon>
        <taxon>Streptophyta</taxon>
        <taxon>Embryophyta</taxon>
        <taxon>Tracheophyta</taxon>
        <taxon>Spermatophyta</taxon>
        <taxon>Magnoliopsida</taxon>
        <taxon>eudicotyledons</taxon>
        <taxon>Gunneridae</taxon>
        <taxon>Pentapetalae</taxon>
        <taxon>rosids</taxon>
        <taxon>fabids</taxon>
        <taxon>Fabales</taxon>
        <taxon>Fabaceae</taxon>
        <taxon>Papilionoideae</taxon>
        <taxon>50 kb inversion clade</taxon>
        <taxon>dalbergioids sensu lato</taxon>
        <taxon>Dalbergieae</taxon>
        <taxon>Pterocarpus clade</taxon>
        <taxon>Stylosanthes</taxon>
    </lineage>
</organism>
<proteinExistence type="predicted"/>
<dbReference type="SMART" id="SM00256">
    <property type="entry name" value="FBOX"/>
    <property type="match status" value="1"/>
</dbReference>
<name>A0ABU6TD65_9FABA</name>
<dbReference type="InterPro" id="IPR013187">
    <property type="entry name" value="F-box-assoc_dom_typ3"/>
</dbReference>
<dbReference type="InterPro" id="IPR036047">
    <property type="entry name" value="F-box-like_dom_sf"/>
</dbReference>
<dbReference type="NCBIfam" id="TIGR01640">
    <property type="entry name" value="F_box_assoc_1"/>
    <property type="match status" value="1"/>
</dbReference>
<dbReference type="SUPFAM" id="SSF81383">
    <property type="entry name" value="F-box domain"/>
    <property type="match status" value="1"/>
</dbReference>
<evidence type="ECO:0000259" key="1">
    <source>
        <dbReference type="PROSITE" id="PS50181"/>
    </source>
</evidence>
<feature type="domain" description="F-box" evidence="1">
    <location>
        <begin position="8"/>
        <end position="54"/>
    </location>
</feature>
<dbReference type="Gene3D" id="1.20.1280.50">
    <property type="match status" value="1"/>
</dbReference>
<dbReference type="Pfam" id="PF12937">
    <property type="entry name" value="F-box-like"/>
    <property type="match status" value="1"/>
</dbReference>
<keyword evidence="3" id="KW-1185">Reference proteome</keyword>
<accession>A0ABU6TD65</accession>
<comment type="caution">
    <text evidence="2">The sequence shown here is derived from an EMBL/GenBank/DDBJ whole genome shotgun (WGS) entry which is preliminary data.</text>
</comment>
<dbReference type="EMBL" id="JASCZI010090762">
    <property type="protein sequence ID" value="MED6146186.1"/>
    <property type="molecule type" value="Genomic_DNA"/>
</dbReference>
<dbReference type="InterPro" id="IPR050796">
    <property type="entry name" value="SCF_F-box_component"/>
</dbReference>
<sequence>MSGRLPNASQMHVLPEELLVEIFLHLDAAGILACRATCRYWRHKLSSYEFLLQLAKKWLAKESHIFIHFGYSLAEQLSVDWIMNLDPLTGQVFQFQFPFSLTQRGWFDLIGVDNGLFYVRYCEDGGESVITIWNPATGQRVEMEDPLQHHCPDCQYQYALVFFPASDEYAVLHISKEHDDSGPPTLKMYASFRRNWDVQVACPQFVRRLNPSCVAIEGVVYWITYGGYEGDEEPPYIVSFSCLDCTFEQIFLPIEAASHCQELLVRQGRLCLDVNNHNEETFRTDMWQLNEVHGNRSWSWLYMFEGVGPTYRPFLILEEDEIQIMERHMGVFGLEYINITHFHITRYGVAEQERRNLQSIEYNEDVKFRDQIVSRHPVKVIWLLK</sequence>